<proteinExistence type="predicted"/>
<organism evidence="2 3">
    <name type="scientific">Ambispora leptoticha</name>
    <dbReference type="NCBI Taxonomy" id="144679"/>
    <lineage>
        <taxon>Eukaryota</taxon>
        <taxon>Fungi</taxon>
        <taxon>Fungi incertae sedis</taxon>
        <taxon>Mucoromycota</taxon>
        <taxon>Glomeromycotina</taxon>
        <taxon>Glomeromycetes</taxon>
        <taxon>Archaeosporales</taxon>
        <taxon>Ambisporaceae</taxon>
        <taxon>Ambispora</taxon>
    </lineage>
</organism>
<name>A0A9N9FP75_9GLOM</name>
<evidence type="ECO:0000256" key="1">
    <source>
        <dbReference type="SAM" id="Coils"/>
    </source>
</evidence>
<dbReference type="OrthoDB" id="2397884at2759"/>
<sequence length="280" mass="32972">MPKEEERREKVVLRQIPTHNNYNAHNSGKYNVEDYLTKGNTVNSKFAKMEKRQRLKASSLPLAATPPRQQLPNSPQDFYLSDNGDGEEIDDVDALTESLCEEEIEWYCTSIKSEHLTNVDLTLLKKRESKISKSMDTQFEISKSTIIEMMKRYLEKEEKTTNKVANEYKSRMNEHDEQKIGWLKKLQLEFEEYQKETENLLEALEKNYTESLRHRREFDKEIEQILHDQEQEVAQIQEKILDSSQHIRHALAAAAKAIFSYYSEVSQRPNLNKQLHSLFK</sequence>
<evidence type="ECO:0000313" key="3">
    <source>
        <dbReference type="Proteomes" id="UP000789508"/>
    </source>
</evidence>
<keyword evidence="1" id="KW-0175">Coiled coil</keyword>
<dbReference type="Proteomes" id="UP000789508">
    <property type="component" value="Unassembled WGS sequence"/>
</dbReference>
<dbReference type="AlphaFoldDB" id="A0A9N9FP75"/>
<dbReference type="EMBL" id="CAJVPS010001829">
    <property type="protein sequence ID" value="CAG8551599.1"/>
    <property type="molecule type" value="Genomic_DNA"/>
</dbReference>
<accession>A0A9N9FP75</accession>
<keyword evidence="3" id="KW-1185">Reference proteome</keyword>
<gene>
    <name evidence="2" type="ORF">ALEPTO_LOCUS5902</name>
</gene>
<comment type="caution">
    <text evidence="2">The sequence shown here is derived from an EMBL/GenBank/DDBJ whole genome shotgun (WGS) entry which is preliminary data.</text>
</comment>
<reference evidence="2" key="1">
    <citation type="submission" date="2021-06" db="EMBL/GenBank/DDBJ databases">
        <authorList>
            <person name="Kallberg Y."/>
            <person name="Tangrot J."/>
            <person name="Rosling A."/>
        </authorList>
    </citation>
    <scope>NUCLEOTIDE SEQUENCE</scope>
    <source>
        <strain evidence="2">FL130A</strain>
    </source>
</reference>
<evidence type="ECO:0000313" key="2">
    <source>
        <dbReference type="EMBL" id="CAG8551599.1"/>
    </source>
</evidence>
<protein>
    <submittedName>
        <fullName evidence="2">9210_t:CDS:1</fullName>
    </submittedName>
</protein>
<feature type="coiled-coil region" evidence="1">
    <location>
        <begin position="183"/>
        <end position="239"/>
    </location>
</feature>